<evidence type="ECO:0000256" key="1">
    <source>
        <dbReference type="SAM" id="MobiDB-lite"/>
    </source>
</evidence>
<comment type="caution">
    <text evidence="2">The sequence shown here is derived from an EMBL/GenBank/DDBJ whole genome shotgun (WGS) entry which is preliminary data.</text>
</comment>
<feature type="region of interest" description="Disordered" evidence="1">
    <location>
        <begin position="50"/>
        <end position="84"/>
    </location>
</feature>
<accession>A0AAW0EH40</accession>
<evidence type="ECO:0000313" key="2">
    <source>
        <dbReference type="EMBL" id="KAK7063473.1"/>
    </source>
</evidence>
<protein>
    <submittedName>
        <fullName evidence="2">Uncharacterized protein</fullName>
    </submittedName>
</protein>
<sequence>MRCSPTRREEICGLVFRARDDGADGAGETVETVESGSQLARKMWNSESMLRHPKCRGAAESKTKKPVCGGKHAISPENETRSSLSVPPASALFRSQRCGLRVFDIVRRQSSMRRAPVLAWSSSWLNPIFQAAGAPASTSSAPSPTRAYETAAESKSRQNPSFVSAHQFGLLLRLGPPMARRPLTTNEAFVDSDPVSDCG</sequence>
<organism evidence="2 3">
    <name type="scientific">Favolaschia claudopus</name>
    <dbReference type="NCBI Taxonomy" id="2862362"/>
    <lineage>
        <taxon>Eukaryota</taxon>
        <taxon>Fungi</taxon>
        <taxon>Dikarya</taxon>
        <taxon>Basidiomycota</taxon>
        <taxon>Agaricomycotina</taxon>
        <taxon>Agaricomycetes</taxon>
        <taxon>Agaricomycetidae</taxon>
        <taxon>Agaricales</taxon>
        <taxon>Marasmiineae</taxon>
        <taxon>Mycenaceae</taxon>
        <taxon>Favolaschia</taxon>
    </lineage>
</organism>
<proteinExistence type="predicted"/>
<dbReference type="EMBL" id="JAWWNJ010000001">
    <property type="protein sequence ID" value="KAK7063473.1"/>
    <property type="molecule type" value="Genomic_DNA"/>
</dbReference>
<name>A0AAW0EH40_9AGAR</name>
<keyword evidence="3" id="KW-1185">Reference proteome</keyword>
<reference evidence="2 3" key="1">
    <citation type="journal article" date="2024" name="J Genomics">
        <title>Draft genome sequencing and assembly of Favolaschia claudopus CIRM-BRFM 2984 isolated from oak limbs.</title>
        <authorList>
            <person name="Navarro D."/>
            <person name="Drula E."/>
            <person name="Chaduli D."/>
            <person name="Cazenave R."/>
            <person name="Ahrendt S."/>
            <person name="Wang J."/>
            <person name="Lipzen A."/>
            <person name="Daum C."/>
            <person name="Barry K."/>
            <person name="Grigoriev I.V."/>
            <person name="Favel A."/>
            <person name="Rosso M.N."/>
            <person name="Martin F."/>
        </authorList>
    </citation>
    <scope>NUCLEOTIDE SEQUENCE [LARGE SCALE GENOMIC DNA]</scope>
    <source>
        <strain evidence="2 3">CIRM-BRFM 2984</strain>
    </source>
</reference>
<evidence type="ECO:0000313" key="3">
    <source>
        <dbReference type="Proteomes" id="UP001362999"/>
    </source>
</evidence>
<dbReference type="AlphaFoldDB" id="A0AAW0EH40"/>
<dbReference type="Proteomes" id="UP001362999">
    <property type="component" value="Unassembled WGS sequence"/>
</dbReference>
<gene>
    <name evidence="2" type="ORF">R3P38DRAFT_2552</name>
</gene>